<keyword evidence="1" id="KW-0732">Signal</keyword>
<sequence length="146" mass="16121">MRYQLTLPVLTTILSSVAVRAQDIDYNQIPARCRDVCNPVAALTQYCDRIGDNNNNDDDDDDYIGCVCNYPNANFQVPLCEACIRSVETDDNDARDIIETCRFTTTSYTAGATLAAGRNMVDALCKKGQELCMVASTVVHEKPIDL</sequence>
<reference evidence="3" key="3">
    <citation type="submission" date="2025-08" db="UniProtKB">
        <authorList>
            <consortium name="RefSeq"/>
        </authorList>
    </citation>
    <scope>IDENTIFICATION</scope>
    <source>
        <strain evidence="3">CBS 342.82</strain>
    </source>
</reference>
<dbReference type="Proteomes" id="UP000504637">
    <property type="component" value="Unplaced"/>
</dbReference>
<accession>A0A6J3MDZ3</accession>
<evidence type="ECO:0000313" key="3">
    <source>
        <dbReference type="RefSeq" id="XP_033463272.1"/>
    </source>
</evidence>
<protein>
    <recommendedName>
        <fullName evidence="4">Extracellular membrane protein CFEM domain-containing protein</fullName>
    </recommendedName>
</protein>
<gene>
    <name evidence="3" type="ORF">K489DRAFT_110391</name>
</gene>
<evidence type="ECO:0000313" key="2">
    <source>
        <dbReference type="Proteomes" id="UP000504637"/>
    </source>
</evidence>
<keyword evidence="2" id="KW-1185">Reference proteome</keyword>
<feature type="signal peptide" evidence="1">
    <location>
        <begin position="1"/>
        <end position="21"/>
    </location>
</feature>
<evidence type="ECO:0000256" key="1">
    <source>
        <dbReference type="SAM" id="SignalP"/>
    </source>
</evidence>
<proteinExistence type="predicted"/>
<dbReference type="OrthoDB" id="4843554at2759"/>
<feature type="chain" id="PRO_5026735528" description="Extracellular membrane protein CFEM domain-containing protein" evidence="1">
    <location>
        <begin position="22"/>
        <end position="146"/>
    </location>
</feature>
<reference evidence="3" key="1">
    <citation type="submission" date="2020-01" db="EMBL/GenBank/DDBJ databases">
        <authorList>
            <consortium name="DOE Joint Genome Institute"/>
            <person name="Haridas S."/>
            <person name="Albert R."/>
            <person name="Binder M."/>
            <person name="Bloem J."/>
            <person name="Labutti K."/>
            <person name="Salamov A."/>
            <person name="Andreopoulos B."/>
            <person name="Baker S.E."/>
            <person name="Barry K."/>
            <person name="Bills G."/>
            <person name="Bluhm B.H."/>
            <person name="Cannon C."/>
            <person name="Castanera R."/>
            <person name="Culley D.E."/>
            <person name="Daum C."/>
            <person name="Ezra D."/>
            <person name="Gonzalez J.B."/>
            <person name="Henrissat B."/>
            <person name="Kuo A."/>
            <person name="Liang C."/>
            <person name="Lipzen A."/>
            <person name="Lutzoni F."/>
            <person name="Magnuson J."/>
            <person name="Mondo S."/>
            <person name="Nolan M."/>
            <person name="Ohm R."/>
            <person name="Pangilinan J."/>
            <person name="Park H.-J."/>
            <person name="Ramirez L."/>
            <person name="Alfaro M."/>
            <person name="Sun H."/>
            <person name="Tritt A."/>
            <person name="Yoshinaga Y."/>
            <person name="Zwiers L.-H."/>
            <person name="Turgeon B.G."/>
            <person name="Goodwin S.B."/>
            <person name="Spatafora J.W."/>
            <person name="Crous P.W."/>
            <person name="Grigoriev I.V."/>
        </authorList>
    </citation>
    <scope>NUCLEOTIDE SEQUENCE</scope>
    <source>
        <strain evidence="3">CBS 342.82</strain>
    </source>
</reference>
<organism evidence="3">
    <name type="scientific">Dissoconium aciculare CBS 342.82</name>
    <dbReference type="NCBI Taxonomy" id="1314786"/>
    <lineage>
        <taxon>Eukaryota</taxon>
        <taxon>Fungi</taxon>
        <taxon>Dikarya</taxon>
        <taxon>Ascomycota</taxon>
        <taxon>Pezizomycotina</taxon>
        <taxon>Dothideomycetes</taxon>
        <taxon>Dothideomycetidae</taxon>
        <taxon>Mycosphaerellales</taxon>
        <taxon>Dissoconiaceae</taxon>
        <taxon>Dissoconium</taxon>
    </lineage>
</organism>
<dbReference type="RefSeq" id="XP_033463272.1">
    <property type="nucleotide sequence ID" value="XM_033598889.1"/>
</dbReference>
<dbReference type="AlphaFoldDB" id="A0A6J3MDZ3"/>
<name>A0A6J3MDZ3_9PEZI</name>
<evidence type="ECO:0008006" key="4">
    <source>
        <dbReference type="Google" id="ProtNLM"/>
    </source>
</evidence>
<dbReference type="GeneID" id="54356688"/>
<reference evidence="3" key="2">
    <citation type="submission" date="2020-04" db="EMBL/GenBank/DDBJ databases">
        <authorList>
            <consortium name="NCBI Genome Project"/>
        </authorList>
    </citation>
    <scope>NUCLEOTIDE SEQUENCE</scope>
    <source>
        <strain evidence="3">CBS 342.82</strain>
    </source>
</reference>